<organism evidence="1 2">
    <name type="scientific">Oxalobacter formigenes OXCC13</name>
    <dbReference type="NCBI Taxonomy" id="556269"/>
    <lineage>
        <taxon>Bacteria</taxon>
        <taxon>Pseudomonadati</taxon>
        <taxon>Pseudomonadota</taxon>
        <taxon>Betaproteobacteria</taxon>
        <taxon>Burkholderiales</taxon>
        <taxon>Oxalobacteraceae</taxon>
        <taxon>Oxalobacter</taxon>
    </lineage>
</organism>
<dbReference type="eggNOG" id="ENOG5032VVQ">
    <property type="taxonomic scope" value="Bacteria"/>
</dbReference>
<protein>
    <submittedName>
        <fullName evidence="1">Uncharacterized protein</fullName>
    </submittedName>
</protein>
<dbReference type="EMBL" id="GG658170">
    <property type="protein sequence ID" value="EEO30051.1"/>
    <property type="molecule type" value="Genomic_DNA"/>
</dbReference>
<dbReference type="HOGENOM" id="CLU_113623_0_0_4"/>
<gene>
    <name evidence="1" type="ORF">OFBG_01079</name>
</gene>
<reference evidence="1 2" key="1">
    <citation type="submission" date="2009-02" db="EMBL/GenBank/DDBJ databases">
        <title>The Genome Sequence of Oxalobacter formigenes OXCC13.</title>
        <authorList>
            <consortium name="The Broad Institute Genome Sequencing Platform"/>
            <person name="Ward D."/>
            <person name="Young S.K."/>
            <person name="Kodira C.D."/>
            <person name="Zeng Q."/>
            <person name="Koehrsen M."/>
            <person name="Alvarado L."/>
            <person name="Berlin A."/>
            <person name="Borenstein D."/>
            <person name="Chen Z."/>
            <person name="Engels R."/>
            <person name="Freedman E."/>
            <person name="Gellesch M."/>
            <person name="Goldberg J."/>
            <person name="Griggs A."/>
            <person name="Gujja S."/>
            <person name="Heiman D."/>
            <person name="Hepburn T."/>
            <person name="Howarth C."/>
            <person name="Jen D."/>
            <person name="Larson L."/>
            <person name="Lewis B."/>
            <person name="Mehta T."/>
            <person name="Park D."/>
            <person name="Pearson M."/>
            <person name="Roberts A."/>
            <person name="Saif S."/>
            <person name="Shea T."/>
            <person name="Shenoy N."/>
            <person name="Sisk P."/>
            <person name="Stolte C."/>
            <person name="Sykes S."/>
            <person name="Walk T."/>
            <person name="White J."/>
            <person name="Yandava C."/>
            <person name="Allison M.J."/>
            <person name="Lander E."/>
            <person name="Nusbaum C."/>
            <person name="Galagan J."/>
            <person name="Birren B."/>
        </authorList>
    </citation>
    <scope>NUCLEOTIDE SEQUENCE [LARGE SCALE GENOMIC DNA]</scope>
    <source>
        <strain evidence="1 2">OXCC13</strain>
    </source>
</reference>
<name>C3XA25_OXAFO</name>
<keyword evidence="2" id="KW-1185">Reference proteome</keyword>
<dbReference type="OrthoDB" id="8962493at2"/>
<dbReference type="RefSeq" id="WP_005880915.1">
    <property type="nucleotide sequence ID" value="NZ_CP019430.1"/>
</dbReference>
<dbReference type="CDD" id="cd00093">
    <property type="entry name" value="HTH_XRE"/>
    <property type="match status" value="1"/>
</dbReference>
<accession>C3XA25</accession>
<dbReference type="InterPro" id="IPR001387">
    <property type="entry name" value="Cro/C1-type_HTH"/>
</dbReference>
<dbReference type="AlphaFoldDB" id="C3XA25"/>
<dbReference type="Proteomes" id="UP000005089">
    <property type="component" value="Unassembled WGS sequence"/>
</dbReference>
<sequence>MSQSEKQREKNTQRVYQKVAVNTIDDKNGAGNRVKKAKSIPGYRLINKIKSRSIELGVQDRYIADIIGVTPIYWYSIANGHRKISALSKDKLEKIAQFLNIPTVQAMSLADVLNHEDFFLGSLEAQLDISIEQMRNDPAWMCWAPTDEEWSKLSVGTRTGVVMLYETVYQKMLLRRAEIENPELKEKIEKYLDEI</sequence>
<evidence type="ECO:0000313" key="2">
    <source>
        <dbReference type="Proteomes" id="UP000005089"/>
    </source>
</evidence>
<dbReference type="GeneID" id="77134951"/>
<evidence type="ECO:0000313" key="1">
    <source>
        <dbReference type="EMBL" id="EEO30051.1"/>
    </source>
</evidence>
<proteinExistence type="predicted"/>